<evidence type="ECO:0000313" key="2">
    <source>
        <dbReference type="EMBL" id="SFR32662.1"/>
    </source>
</evidence>
<organism evidence="2 3">
    <name type="scientific">Yoonia tamlensis</name>
    <dbReference type="NCBI Taxonomy" id="390270"/>
    <lineage>
        <taxon>Bacteria</taxon>
        <taxon>Pseudomonadati</taxon>
        <taxon>Pseudomonadota</taxon>
        <taxon>Alphaproteobacteria</taxon>
        <taxon>Rhodobacterales</taxon>
        <taxon>Paracoccaceae</taxon>
        <taxon>Yoonia</taxon>
    </lineage>
</organism>
<dbReference type="EMBL" id="FOYP01000001">
    <property type="protein sequence ID" value="SFR32662.1"/>
    <property type="molecule type" value="Genomic_DNA"/>
</dbReference>
<keyword evidence="1" id="KW-0472">Membrane</keyword>
<dbReference type="RefSeq" id="WP_090195656.1">
    <property type="nucleotide sequence ID" value="NZ_FOYP01000001.1"/>
</dbReference>
<evidence type="ECO:0000256" key="1">
    <source>
        <dbReference type="SAM" id="Phobius"/>
    </source>
</evidence>
<sequence length="66" mass="7544">MAIRVEHEVHGRRKNRNYGVLMLLLAFIAIVFGLTVVKVLQLGDLREFETFDHVARPQIVPQDGSE</sequence>
<reference evidence="3" key="1">
    <citation type="submission" date="2016-10" db="EMBL/GenBank/DDBJ databases">
        <authorList>
            <person name="Varghese N."/>
            <person name="Submissions S."/>
        </authorList>
    </citation>
    <scope>NUCLEOTIDE SEQUENCE [LARGE SCALE GENOMIC DNA]</scope>
    <source>
        <strain evidence="3">DSM 26879</strain>
    </source>
</reference>
<dbReference type="STRING" id="390270.SAMN04488005_0350"/>
<protein>
    <recommendedName>
        <fullName evidence="4">Cytochrome C oxidase assembly protein</fullName>
    </recommendedName>
</protein>
<dbReference type="Proteomes" id="UP000199478">
    <property type="component" value="Unassembled WGS sequence"/>
</dbReference>
<proteinExistence type="predicted"/>
<accession>A0A1I6FRT0</accession>
<dbReference type="AlphaFoldDB" id="A0A1I6FRT0"/>
<name>A0A1I6FRT0_9RHOB</name>
<keyword evidence="1" id="KW-1133">Transmembrane helix</keyword>
<gene>
    <name evidence="2" type="ORF">SAMN04488005_0350</name>
</gene>
<keyword evidence="3" id="KW-1185">Reference proteome</keyword>
<dbReference type="OrthoDB" id="7871759at2"/>
<evidence type="ECO:0000313" key="3">
    <source>
        <dbReference type="Proteomes" id="UP000199478"/>
    </source>
</evidence>
<feature type="transmembrane region" description="Helical" evidence="1">
    <location>
        <begin position="20"/>
        <end position="40"/>
    </location>
</feature>
<keyword evidence="1" id="KW-0812">Transmembrane</keyword>
<evidence type="ECO:0008006" key="4">
    <source>
        <dbReference type="Google" id="ProtNLM"/>
    </source>
</evidence>